<dbReference type="CDD" id="cd16914">
    <property type="entry name" value="EcfT"/>
    <property type="match status" value="1"/>
</dbReference>
<feature type="transmembrane region" description="Helical" evidence="5">
    <location>
        <begin position="98"/>
        <end position="117"/>
    </location>
</feature>
<dbReference type="STRING" id="361279.SAMN05421663_104304"/>
<gene>
    <name evidence="6" type="ORF">SAMN05421663_104304</name>
</gene>
<accession>A0A1G6PXV6</accession>
<keyword evidence="4 5" id="KW-0472">Membrane</keyword>
<evidence type="ECO:0000256" key="5">
    <source>
        <dbReference type="SAM" id="Phobius"/>
    </source>
</evidence>
<dbReference type="EMBL" id="FMZB01000004">
    <property type="protein sequence ID" value="SDC84953.1"/>
    <property type="molecule type" value="Genomic_DNA"/>
</dbReference>
<name>A0A1G6PXV6_9BACI</name>
<sequence>MHDINPSVKAGTVTLAAIIIAFLFDPIALLLYIGWTMAVTMLFGKVQIKKYLLYLLPFTLFALGMLVSTLLFAKTPENPAVTQQFLFWEMPRETVQDALALAIRVFSYATLSLLFVLTTDKVAFILSLIQQCRVSPKLAYGILAGYRFLPLLKDELSTIRSAHLIRGARTKTSRFTRYKQYTIPLLASAIRKAERTAVAMESKGFTGERDRTFYRSYHVRWTDWAFAIVMLGAIHLCIIVSGSFR</sequence>
<keyword evidence="2 5" id="KW-0812">Transmembrane</keyword>
<dbReference type="Pfam" id="PF02361">
    <property type="entry name" value="CbiQ"/>
    <property type="match status" value="1"/>
</dbReference>
<dbReference type="GO" id="GO:0006824">
    <property type="term" value="P:cobalt ion transport"/>
    <property type="evidence" value="ECO:0007669"/>
    <property type="project" value="TreeGrafter"/>
</dbReference>
<dbReference type="RefSeq" id="WP_170829642.1">
    <property type="nucleotide sequence ID" value="NZ_FMZB01000004.1"/>
</dbReference>
<reference evidence="7" key="1">
    <citation type="submission" date="2016-10" db="EMBL/GenBank/DDBJ databases">
        <authorList>
            <person name="Varghese N."/>
            <person name="Submissions S."/>
        </authorList>
    </citation>
    <scope>NUCLEOTIDE SEQUENCE [LARGE SCALE GENOMIC DNA]</scope>
    <source>
        <strain evidence="7">DSM 21620</strain>
    </source>
</reference>
<keyword evidence="7" id="KW-1185">Reference proteome</keyword>
<protein>
    <submittedName>
        <fullName evidence="6">Energy-coupling factor transport system permease protein</fullName>
    </submittedName>
</protein>
<evidence type="ECO:0000256" key="4">
    <source>
        <dbReference type="ARBA" id="ARBA00023136"/>
    </source>
</evidence>
<feature type="transmembrane region" description="Helical" evidence="5">
    <location>
        <begin position="224"/>
        <end position="244"/>
    </location>
</feature>
<dbReference type="AlphaFoldDB" id="A0A1G6PXV6"/>
<dbReference type="InterPro" id="IPR052770">
    <property type="entry name" value="Cobalt_transport_CbiQ"/>
</dbReference>
<evidence type="ECO:0000313" key="7">
    <source>
        <dbReference type="Proteomes" id="UP000198666"/>
    </source>
</evidence>
<feature type="transmembrane region" description="Helical" evidence="5">
    <location>
        <begin position="51"/>
        <end position="73"/>
    </location>
</feature>
<dbReference type="Proteomes" id="UP000198666">
    <property type="component" value="Unassembled WGS sequence"/>
</dbReference>
<evidence type="ECO:0000256" key="1">
    <source>
        <dbReference type="ARBA" id="ARBA00004141"/>
    </source>
</evidence>
<feature type="transmembrane region" description="Helical" evidence="5">
    <location>
        <begin position="15"/>
        <end position="39"/>
    </location>
</feature>
<evidence type="ECO:0000256" key="3">
    <source>
        <dbReference type="ARBA" id="ARBA00022989"/>
    </source>
</evidence>
<evidence type="ECO:0000313" key="6">
    <source>
        <dbReference type="EMBL" id="SDC84953.1"/>
    </source>
</evidence>
<dbReference type="GO" id="GO:0043190">
    <property type="term" value="C:ATP-binding cassette (ABC) transporter complex"/>
    <property type="evidence" value="ECO:0007669"/>
    <property type="project" value="TreeGrafter"/>
</dbReference>
<dbReference type="PANTHER" id="PTHR43723">
    <property type="entry name" value="COBALT TRANSPORT PROTEIN CBIQ"/>
    <property type="match status" value="1"/>
</dbReference>
<organism evidence="6 7">
    <name type="scientific">Terribacillus halophilus</name>
    <dbReference type="NCBI Taxonomy" id="361279"/>
    <lineage>
        <taxon>Bacteria</taxon>
        <taxon>Bacillati</taxon>
        <taxon>Bacillota</taxon>
        <taxon>Bacilli</taxon>
        <taxon>Bacillales</taxon>
        <taxon>Bacillaceae</taxon>
        <taxon>Terribacillus</taxon>
    </lineage>
</organism>
<evidence type="ECO:0000256" key="2">
    <source>
        <dbReference type="ARBA" id="ARBA00022692"/>
    </source>
</evidence>
<dbReference type="InterPro" id="IPR003339">
    <property type="entry name" value="ABC/ECF_trnsptr_transmembrane"/>
</dbReference>
<keyword evidence="3 5" id="KW-1133">Transmembrane helix</keyword>
<dbReference type="PANTHER" id="PTHR43723:SF1">
    <property type="entry name" value="COBALT TRANSPORT PROTEIN CBIQ"/>
    <property type="match status" value="1"/>
</dbReference>
<proteinExistence type="predicted"/>
<comment type="subcellular location">
    <subcellularLocation>
        <location evidence="1">Membrane</location>
        <topology evidence="1">Multi-pass membrane protein</topology>
    </subcellularLocation>
</comment>